<dbReference type="PANTHER" id="PTHR30075">
    <property type="entry name" value="GLYCYL-TRNA SYNTHETASE"/>
    <property type="match status" value="1"/>
</dbReference>
<evidence type="ECO:0000256" key="3">
    <source>
        <dbReference type="ARBA" id="ARBA00022598"/>
    </source>
</evidence>
<dbReference type="AlphaFoldDB" id="A0A451CYG7"/>
<dbReference type="EMBL" id="LR217695">
    <property type="protein sequence ID" value="VFP78070.1"/>
    <property type="molecule type" value="Genomic_DNA"/>
</dbReference>
<keyword evidence="6 9" id="KW-0648">Protein biosynthesis</keyword>
<dbReference type="InterPro" id="IPR015944">
    <property type="entry name" value="Gly-tRNA-synth_bsu"/>
</dbReference>
<evidence type="ECO:0000256" key="8">
    <source>
        <dbReference type="ARBA" id="ARBA00047937"/>
    </source>
</evidence>
<comment type="subunit">
    <text evidence="2 9">Tetramer of two alpha and two beta subunits.</text>
</comment>
<comment type="subcellular location">
    <subcellularLocation>
        <location evidence="9">Cytoplasm</location>
    </subcellularLocation>
</comment>
<keyword evidence="3 9" id="KW-0436">Ligase</keyword>
<protein>
    <recommendedName>
        <fullName evidence="9">Glycine--tRNA ligase beta subunit</fullName>
        <ecNumber evidence="9">6.1.1.14</ecNumber>
    </recommendedName>
    <alternativeName>
        <fullName evidence="9">Glycyl-tRNA synthetase beta subunit</fullName>
        <shortName evidence="9">GlyRS</shortName>
    </alternativeName>
</protein>
<keyword evidence="7 9" id="KW-0030">Aminoacyl-tRNA synthetase</keyword>
<dbReference type="GO" id="GO:0005829">
    <property type="term" value="C:cytosol"/>
    <property type="evidence" value="ECO:0007669"/>
    <property type="project" value="TreeGrafter"/>
</dbReference>
<accession>A0A451CYG7</accession>
<dbReference type="RefSeq" id="WP_154027173.1">
    <property type="nucleotide sequence ID" value="NZ_LR217695.1"/>
</dbReference>
<dbReference type="NCBIfam" id="TIGR00211">
    <property type="entry name" value="glyS"/>
    <property type="match status" value="1"/>
</dbReference>
<dbReference type="SUPFAM" id="SSF109604">
    <property type="entry name" value="HD-domain/PDEase-like"/>
    <property type="match status" value="1"/>
</dbReference>
<dbReference type="EC" id="6.1.1.14" evidence="9"/>
<keyword evidence="4 9" id="KW-0547">Nucleotide-binding</keyword>
<sequence>MKKKIFLIEIQTEDLPSKELKNIAEFFYSSTKKELNIHDIQYKSIVLYYTSKRIALKISSVLYTQKNKYIRKIGPLIQKSFDDSQDIDPLIKSWLKLNHISIQNTNTILINQKKYLSYTNKQKTPPLKKILIHILSKIIKKIPSKKSMLWNSNSIRFSRPILNIMILLNHKILTLNIPGITYKNISHGHFLMAPEKIIFTHADQYTQELFKKKYIIINYDERKKNILNQINFLSKKIHKSININKKLLEETTASVEWPIAHLGQFKKKYLKIPLEILLYVIENNQKYFPLYNNQTNTLTNYFIIISNIDTINKKKIIRENEQVLHSKLSNIIFFIKKDQEIKFTDRLILLKNISFQKNLGSMYDKTYRIKKLSQYIANKINTDIKLTKKSAILSKCDLSTNIITECAALQGVVGMHYALKNQEHKKVSLAIKEHYLPNFAQSDIPTQKISCALSIADKIDTIVGIFSINKQPKNRKDPFALRRASIGIIRIIVEKKINIDLYQTIKKSIYLYKNIQKKKKLIQLILNFILSKYLSLYSKNYDIKIIQSVLSLQLINILDINKRINALTDFKKKYKLNNIILIYKRINNIISTTIKKSKLIKINLNYLSYKKNFLLHENQLIELIKVLYIKIDQSKKINYLYLLKQIHQLCKPIDIFFKKSLINDPKIEIRSYRIFILQQIKKLFFYITDFSYL</sequence>
<evidence type="ECO:0000313" key="11">
    <source>
        <dbReference type="Proteomes" id="UP000294404"/>
    </source>
</evidence>
<dbReference type="GO" id="GO:0006426">
    <property type="term" value="P:glycyl-tRNA aminoacylation"/>
    <property type="evidence" value="ECO:0007669"/>
    <property type="project" value="UniProtKB-UniRule"/>
</dbReference>
<keyword evidence="9" id="KW-0963">Cytoplasm</keyword>
<evidence type="ECO:0000256" key="2">
    <source>
        <dbReference type="ARBA" id="ARBA00011209"/>
    </source>
</evidence>
<dbReference type="OrthoDB" id="9775440at2"/>
<evidence type="ECO:0000256" key="7">
    <source>
        <dbReference type="ARBA" id="ARBA00023146"/>
    </source>
</evidence>
<evidence type="ECO:0000256" key="1">
    <source>
        <dbReference type="ARBA" id="ARBA00008226"/>
    </source>
</evidence>
<reference evidence="10 11" key="1">
    <citation type="submission" date="2019-02" db="EMBL/GenBank/DDBJ databases">
        <authorList>
            <person name="Manzano-Marin A."/>
            <person name="Manzano-Marin A."/>
        </authorList>
    </citation>
    <scope>NUCLEOTIDE SEQUENCE [LARGE SCALE GENOMIC DNA]</scope>
    <source>
        <strain evidence="10 11">BuCicuneomaculata</strain>
    </source>
</reference>
<dbReference type="PRINTS" id="PR01045">
    <property type="entry name" value="TRNASYNTHGB"/>
</dbReference>
<proteinExistence type="inferred from homology"/>
<dbReference type="GO" id="GO:0005524">
    <property type="term" value="F:ATP binding"/>
    <property type="evidence" value="ECO:0007669"/>
    <property type="project" value="UniProtKB-UniRule"/>
</dbReference>
<dbReference type="InterPro" id="IPR006194">
    <property type="entry name" value="Gly-tRNA-synth_heterodimer"/>
</dbReference>
<evidence type="ECO:0000313" key="10">
    <source>
        <dbReference type="EMBL" id="VFP78070.1"/>
    </source>
</evidence>
<evidence type="ECO:0000256" key="9">
    <source>
        <dbReference type="HAMAP-Rule" id="MF_00255"/>
    </source>
</evidence>
<organism evidence="10 11">
    <name type="scientific">Buchnera aphidicola</name>
    <name type="common">Cinara cuneomaculata</name>
    <dbReference type="NCBI Taxonomy" id="1660040"/>
    <lineage>
        <taxon>Bacteria</taxon>
        <taxon>Pseudomonadati</taxon>
        <taxon>Pseudomonadota</taxon>
        <taxon>Gammaproteobacteria</taxon>
        <taxon>Enterobacterales</taxon>
        <taxon>Erwiniaceae</taxon>
        <taxon>Buchnera</taxon>
    </lineage>
</organism>
<dbReference type="Proteomes" id="UP000294404">
    <property type="component" value="Chromosome"/>
</dbReference>
<dbReference type="GO" id="GO:0004820">
    <property type="term" value="F:glycine-tRNA ligase activity"/>
    <property type="evidence" value="ECO:0007669"/>
    <property type="project" value="UniProtKB-UniRule"/>
</dbReference>
<evidence type="ECO:0000256" key="6">
    <source>
        <dbReference type="ARBA" id="ARBA00022917"/>
    </source>
</evidence>
<gene>
    <name evidence="9 10" type="primary">glyS</name>
    <name evidence="10" type="ORF">BUCICUMA2628_091</name>
</gene>
<dbReference type="Pfam" id="PF02092">
    <property type="entry name" value="tRNA_synt_2f"/>
    <property type="match status" value="1"/>
</dbReference>
<dbReference type="PANTHER" id="PTHR30075:SF2">
    <property type="entry name" value="GLYCINE--TRNA LIGASE, CHLOROPLASTIC_MITOCHONDRIAL 2"/>
    <property type="match status" value="1"/>
</dbReference>
<dbReference type="PROSITE" id="PS50861">
    <property type="entry name" value="AA_TRNA_LIGASE_II_GLYAB"/>
    <property type="match status" value="1"/>
</dbReference>
<comment type="similarity">
    <text evidence="1 9">Belongs to the class-II aminoacyl-tRNA synthetase family.</text>
</comment>
<evidence type="ECO:0000256" key="5">
    <source>
        <dbReference type="ARBA" id="ARBA00022840"/>
    </source>
</evidence>
<comment type="catalytic activity">
    <reaction evidence="8 9">
        <text>tRNA(Gly) + glycine + ATP = glycyl-tRNA(Gly) + AMP + diphosphate</text>
        <dbReference type="Rhea" id="RHEA:16013"/>
        <dbReference type="Rhea" id="RHEA-COMP:9664"/>
        <dbReference type="Rhea" id="RHEA-COMP:9683"/>
        <dbReference type="ChEBI" id="CHEBI:30616"/>
        <dbReference type="ChEBI" id="CHEBI:33019"/>
        <dbReference type="ChEBI" id="CHEBI:57305"/>
        <dbReference type="ChEBI" id="CHEBI:78442"/>
        <dbReference type="ChEBI" id="CHEBI:78522"/>
        <dbReference type="ChEBI" id="CHEBI:456215"/>
        <dbReference type="EC" id="6.1.1.14"/>
    </reaction>
</comment>
<dbReference type="HAMAP" id="MF_00255">
    <property type="entry name" value="Gly_tRNA_synth_beta"/>
    <property type="match status" value="1"/>
</dbReference>
<name>A0A451CYG7_9GAMM</name>
<evidence type="ECO:0000256" key="4">
    <source>
        <dbReference type="ARBA" id="ARBA00022741"/>
    </source>
</evidence>
<keyword evidence="5 9" id="KW-0067">ATP-binding</keyword>